<keyword evidence="2" id="KW-0997">Cell inner membrane</keyword>
<dbReference type="PANTHER" id="PTHR32089">
    <property type="entry name" value="METHYL-ACCEPTING CHEMOTAXIS PROTEIN MCPB"/>
    <property type="match status" value="1"/>
</dbReference>
<dbReference type="PANTHER" id="PTHR32089:SF112">
    <property type="entry name" value="LYSOZYME-LIKE PROTEIN-RELATED"/>
    <property type="match status" value="1"/>
</dbReference>
<dbReference type="Proteomes" id="UP001254257">
    <property type="component" value="Unassembled WGS sequence"/>
</dbReference>
<organism evidence="10 11">
    <name type="scientific">Bosea rubneri</name>
    <dbReference type="NCBI Taxonomy" id="3075434"/>
    <lineage>
        <taxon>Bacteria</taxon>
        <taxon>Pseudomonadati</taxon>
        <taxon>Pseudomonadota</taxon>
        <taxon>Alphaproteobacteria</taxon>
        <taxon>Hyphomicrobiales</taxon>
        <taxon>Boseaceae</taxon>
        <taxon>Bosea</taxon>
    </lineage>
</organism>
<comment type="similarity">
    <text evidence="4">Belongs to the methyl-accepting chemotaxis (MCP) protein family.</text>
</comment>
<dbReference type="PROSITE" id="PS50111">
    <property type="entry name" value="CHEMOTAXIS_TRANSDUC_2"/>
    <property type="match status" value="1"/>
</dbReference>
<dbReference type="InterPro" id="IPR004089">
    <property type="entry name" value="MCPsignal_dom"/>
</dbReference>
<keyword evidence="3 5" id="KW-0807">Transducer</keyword>
<evidence type="ECO:0000256" key="6">
    <source>
        <dbReference type="SAM" id="Coils"/>
    </source>
</evidence>
<comment type="subcellular location">
    <subcellularLocation>
        <location evidence="1">Cell inner membrane</location>
        <topology evidence="1">Multi-pass membrane protein</topology>
    </subcellularLocation>
</comment>
<keyword evidence="11" id="KW-1185">Reference proteome</keyword>
<evidence type="ECO:0000313" key="10">
    <source>
        <dbReference type="EMBL" id="MDU0339163.1"/>
    </source>
</evidence>
<comment type="caution">
    <text evidence="10">The sequence shown here is derived from an EMBL/GenBank/DDBJ whole genome shotgun (WGS) entry which is preliminary data.</text>
</comment>
<dbReference type="RefSeq" id="WP_316017076.1">
    <property type="nucleotide sequence ID" value="NZ_JAWDID010000004.1"/>
</dbReference>
<feature type="transmembrane region" description="Helical" evidence="7">
    <location>
        <begin position="12"/>
        <end position="34"/>
    </location>
</feature>
<evidence type="ECO:0000256" key="4">
    <source>
        <dbReference type="ARBA" id="ARBA00029447"/>
    </source>
</evidence>
<evidence type="ECO:0000256" key="5">
    <source>
        <dbReference type="PROSITE-ProRule" id="PRU00284"/>
    </source>
</evidence>
<reference evidence="10 11" key="1">
    <citation type="submission" date="2023-09" db="EMBL/GenBank/DDBJ databases">
        <title>Whole genome shotgun sequencing (WGS) of Bosea sp. ZW T0_25, isolated from stored onions (Allium cepa).</title>
        <authorList>
            <person name="Stoll D.A."/>
            <person name="Huch M."/>
        </authorList>
    </citation>
    <scope>NUCLEOTIDE SEQUENCE [LARGE SCALE GENOMIC DNA]</scope>
    <source>
        <strain evidence="10 11">ZW T0_25</strain>
    </source>
</reference>
<feature type="transmembrane region" description="Helical" evidence="7">
    <location>
        <begin position="40"/>
        <end position="57"/>
    </location>
</feature>
<evidence type="ECO:0000256" key="1">
    <source>
        <dbReference type="ARBA" id="ARBA00004429"/>
    </source>
</evidence>
<name>A0ABU3S2Y9_9HYPH</name>
<dbReference type="PROSITE" id="PS50192">
    <property type="entry name" value="T_SNARE"/>
    <property type="match status" value="1"/>
</dbReference>
<keyword evidence="7" id="KW-0812">Transmembrane</keyword>
<accession>A0ABU3S2Y9</accession>
<feature type="transmembrane region" description="Helical" evidence="7">
    <location>
        <begin position="144"/>
        <end position="163"/>
    </location>
</feature>
<sequence length="486" mass="51155">MNLVEQFRRRFGYLLTTLLWLQFLLIAACVQAFGLPGSNLALGSLTLAAIPTILWRMRGPDWLTRQVSSLALVGQVMLLVYVTAGHPYQPDIHMAFFAALAIAAGWLDWRIFITTAVAIAVHHAGLNLIYPEGVFPGGSDGRRVMLHAVIVVAQNGALIWIVITLRAAFINAEAESERANAARRVAEQAERDLARTTLQAALERQALVLEIADDLEVEVAGIAGEVFASVEPLRMAASQMSEGARRVQEGAHAAAASSDHASSAVAAATIATSGLASAIGEIREQVGATSRVVEFTTSSAHNVLSTVHHLSLKAEDIGQIVQLISTIAERTNLLALNASIEAARFGVQGQGFAVVAQEVKALASQTSQATADIQKRIAAIHLSGSEAVRAIEVMGGSINSLNDVSASVAAAIVQQDQATAGIAENIGSTARDAEIASDTIRRVMGIANETGSAAGSVSEAAEKLAAQAAQLDSQVRTFLQRIRQAA</sequence>
<feature type="transmembrane region" description="Helical" evidence="7">
    <location>
        <begin position="94"/>
        <end position="123"/>
    </location>
</feature>
<evidence type="ECO:0000256" key="7">
    <source>
        <dbReference type="SAM" id="Phobius"/>
    </source>
</evidence>
<protein>
    <submittedName>
        <fullName evidence="10">Methyl-accepting chemotaxis protein</fullName>
    </submittedName>
</protein>
<keyword evidence="7" id="KW-0472">Membrane</keyword>
<feature type="coiled-coil region" evidence="6">
    <location>
        <begin position="171"/>
        <end position="206"/>
    </location>
</feature>
<dbReference type="EMBL" id="JAWDID010000004">
    <property type="protein sequence ID" value="MDU0339163.1"/>
    <property type="molecule type" value="Genomic_DNA"/>
</dbReference>
<feature type="domain" description="Methyl-accepting transducer" evidence="8">
    <location>
        <begin position="229"/>
        <end position="465"/>
    </location>
</feature>
<proteinExistence type="inferred from homology"/>
<dbReference type="SUPFAM" id="SSF58104">
    <property type="entry name" value="Methyl-accepting chemotaxis protein (MCP) signaling domain"/>
    <property type="match status" value="1"/>
</dbReference>
<evidence type="ECO:0000256" key="3">
    <source>
        <dbReference type="ARBA" id="ARBA00023224"/>
    </source>
</evidence>
<keyword evidence="7" id="KW-1133">Transmembrane helix</keyword>
<feature type="transmembrane region" description="Helical" evidence="7">
    <location>
        <begin position="69"/>
        <end position="88"/>
    </location>
</feature>
<dbReference type="Pfam" id="PF00015">
    <property type="entry name" value="MCPsignal"/>
    <property type="match status" value="1"/>
</dbReference>
<evidence type="ECO:0000256" key="2">
    <source>
        <dbReference type="ARBA" id="ARBA00022519"/>
    </source>
</evidence>
<evidence type="ECO:0000313" key="11">
    <source>
        <dbReference type="Proteomes" id="UP001254257"/>
    </source>
</evidence>
<keyword evidence="2" id="KW-1003">Cell membrane</keyword>
<dbReference type="SMART" id="SM00283">
    <property type="entry name" value="MA"/>
    <property type="match status" value="1"/>
</dbReference>
<keyword evidence="6" id="KW-0175">Coiled coil</keyword>
<dbReference type="Gene3D" id="1.10.287.950">
    <property type="entry name" value="Methyl-accepting chemotaxis protein"/>
    <property type="match status" value="1"/>
</dbReference>
<gene>
    <name evidence="10" type="ORF">RKE40_04705</name>
</gene>
<evidence type="ECO:0000259" key="8">
    <source>
        <dbReference type="PROSITE" id="PS50111"/>
    </source>
</evidence>
<dbReference type="InterPro" id="IPR004090">
    <property type="entry name" value="Chemotax_Me-accpt_rcpt"/>
</dbReference>
<evidence type="ECO:0000259" key="9">
    <source>
        <dbReference type="PROSITE" id="PS50192"/>
    </source>
</evidence>
<dbReference type="InterPro" id="IPR000727">
    <property type="entry name" value="T_SNARE_dom"/>
</dbReference>
<feature type="domain" description="T-SNARE coiled-coil homology" evidence="9">
    <location>
        <begin position="381"/>
        <end position="443"/>
    </location>
</feature>
<dbReference type="PRINTS" id="PR00260">
    <property type="entry name" value="CHEMTRNSDUCR"/>
</dbReference>